<reference evidence="3 4" key="1">
    <citation type="submission" date="2010-05" db="EMBL/GenBank/DDBJ databases">
        <title>The Genome Sequence of Thecamonas trahens ATCC 50062.</title>
        <authorList>
            <consortium name="The Broad Institute Genome Sequencing Platform"/>
            <person name="Russ C."/>
            <person name="Cuomo C."/>
            <person name="Shea T."/>
            <person name="Young S.K."/>
            <person name="Zeng Q."/>
            <person name="Koehrsen M."/>
            <person name="Haas B."/>
            <person name="Borodovsky M."/>
            <person name="Guigo R."/>
            <person name="Alvarado L."/>
            <person name="Berlin A."/>
            <person name="Bochicchio J."/>
            <person name="Borenstein D."/>
            <person name="Chapman S."/>
            <person name="Chen Z."/>
            <person name="Freedman E."/>
            <person name="Gellesch M."/>
            <person name="Goldberg J."/>
            <person name="Griggs A."/>
            <person name="Gujja S."/>
            <person name="Heilman E."/>
            <person name="Heiman D."/>
            <person name="Hepburn T."/>
            <person name="Howarth C."/>
            <person name="Jen D."/>
            <person name="Larson L."/>
            <person name="Mehta T."/>
            <person name="Park D."/>
            <person name="Pearson M."/>
            <person name="Roberts A."/>
            <person name="Saif S."/>
            <person name="Shenoy N."/>
            <person name="Sisk P."/>
            <person name="Stolte C."/>
            <person name="Sykes S."/>
            <person name="Thomson T."/>
            <person name="Walk T."/>
            <person name="White J."/>
            <person name="Yandava C."/>
            <person name="Burger G."/>
            <person name="Gray M.W."/>
            <person name="Holland P.W.H."/>
            <person name="King N."/>
            <person name="Lang F.B.F."/>
            <person name="Roger A.J."/>
            <person name="Ruiz-Trillo I."/>
            <person name="Lander E."/>
            <person name="Nusbaum C."/>
        </authorList>
    </citation>
    <scope>NUCLEOTIDE SEQUENCE [LARGE SCALE GENOMIC DNA]</scope>
    <source>
        <strain evidence="3 4">ATCC 50062</strain>
    </source>
</reference>
<organism evidence="3 4">
    <name type="scientific">Thecamonas trahens ATCC 50062</name>
    <dbReference type="NCBI Taxonomy" id="461836"/>
    <lineage>
        <taxon>Eukaryota</taxon>
        <taxon>Apusozoa</taxon>
        <taxon>Apusomonadida</taxon>
        <taxon>Apusomonadidae</taxon>
        <taxon>Thecamonas</taxon>
    </lineage>
</organism>
<dbReference type="Proteomes" id="UP000054408">
    <property type="component" value="Unassembled WGS sequence"/>
</dbReference>
<name>A0A0L0D2X0_THETB</name>
<feature type="compositionally biased region" description="Low complexity" evidence="1">
    <location>
        <begin position="242"/>
        <end position="252"/>
    </location>
</feature>
<dbReference type="InterPro" id="IPR035899">
    <property type="entry name" value="DBL_dom_sf"/>
</dbReference>
<dbReference type="Gene3D" id="2.30.29.30">
    <property type="entry name" value="Pleckstrin-homology domain (PH domain)/Phosphotyrosine-binding domain (PTB)"/>
    <property type="match status" value="1"/>
</dbReference>
<feature type="region of interest" description="Disordered" evidence="1">
    <location>
        <begin position="224"/>
        <end position="254"/>
    </location>
</feature>
<feature type="compositionally biased region" description="Acidic residues" evidence="1">
    <location>
        <begin position="45"/>
        <end position="72"/>
    </location>
</feature>
<dbReference type="EMBL" id="GL349443">
    <property type="protein sequence ID" value="KNC46644.1"/>
    <property type="molecule type" value="Genomic_DNA"/>
</dbReference>
<evidence type="ECO:0000259" key="2">
    <source>
        <dbReference type="PROSITE" id="PS50010"/>
    </source>
</evidence>
<feature type="domain" description="DH" evidence="2">
    <location>
        <begin position="286"/>
        <end position="545"/>
    </location>
</feature>
<dbReference type="SMART" id="SM00325">
    <property type="entry name" value="RhoGEF"/>
    <property type="match status" value="1"/>
</dbReference>
<gene>
    <name evidence="3" type="ORF">AMSG_03081</name>
</gene>
<dbReference type="SUPFAM" id="SSF48065">
    <property type="entry name" value="DBL homology domain (DH-domain)"/>
    <property type="match status" value="1"/>
</dbReference>
<dbReference type="eggNOG" id="KOG3519">
    <property type="taxonomic scope" value="Eukaryota"/>
</dbReference>
<feature type="region of interest" description="Disordered" evidence="1">
    <location>
        <begin position="27"/>
        <end position="139"/>
    </location>
</feature>
<dbReference type="Pfam" id="PF00621">
    <property type="entry name" value="RhoGEF"/>
    <property type="match status" value="1"/>
</dbReference>
<feature type="compositionally biased region" description="Gly residues" evidence="1">
    <location>
        <begin position="885"/>
        <end position="908"/>
    </location>
</feature>
<accession>A0A0L0D2X0</accession>
<evidence type="ECO:0000256" key="1">
    <source>
        <dbReference type="SAM" id="MobiDB-lite"/>
    </source>
</evidence>
<dbReference type="GeneID" id="25562716"/>
<dbReference type="STRING" id="461836.A0A0L0D2X0"/>
<dbReference type="PANTHER" id="PTHR46572">
    <property type="entry name" value="RHO1 GDP-GTP EXCHANGE PROTEIN 1-RELATED"/>
    <property type="match status" value="1"/>
</dbReference>
<dbReference type="Gene3D" id="1.20.900.10">
    <property type="entry name" value="Dbl homology (DH) domain"/>
    <property type="match status" value="1"/>
</dbReference>
<dbReference type="AlphaFoldDB" id="A0A0L0D2X0"/>
<dbReference type="InterPro" id="IPR011993">
    <property type="entry name" value="PH-like_dom_sf"/>
</dbReference>
<dbReference type="InterPro" id="IPR000219">
    <property type="entry name" value="DH_dom"/>
</dbReference>
<evidence type="ECO:0000313" key="3">
    <source>
        <dbReference type="EMBL" id="KNC46644.1"/>
    </source>
</evidence>
<dbReference type="InterPro" id="IPR052233">
    <property type="entry name" value="Rho-type_GEFs"/>
</dbReference>
<feature type="region of interest" description="Disordered" evidence="1">
    <location>
        <begin position="329"/>
        <end position="359"/>
    </location>
</feature>
<dbReference type="RefSeq" id="XP_013760417.1">
    <property type="nucleotide sequence ID" value="XM_013904963.1"/>
</dbReference>
<sequence>MAATQGETEDGMEALLAALQNGRIHADDLLSSDPSMGRNSLFLLLDDDDDNNNDENDGDGDGDGGGDGDGDDAGICADNNSAGGMSPGGKLANIDGGAHDPSRDPEPSGTGRSEQKSASTAPTSPPPPSPPSLASQDSPGTYAWDVYAAPRARLTGSPAAAVAAAAMAAGPMDDEAAEGDDSSADVSAVPQTSDAWDAMFGNSMETMLRRASVVARLVGEADGCGGGAKSRSPLDAINNGPAAAADSSASADTDPVRDAVAQARTFLEFCAMCAIDTASLAPTELERQKLMFELQVSERLYLRDLRILFKVFVDPSTRAPRSVSFSAALGEDSATPATSSPLFVSHDSTTRDTYAPSPLSRTARAKTTISAVGGELALPASSVAVATARDDDEAAPPVELPTPLRLVLEEVPELVKATATLLARLETRRTQAPFVASIADIFSDFAAVVKHYAGFLNNHPAAVDAYQDARSDPIFAAYFDRLGASAHALHTSLLSYLGKPVRRLSLYVETLGKLVAATPVEMADAVALRSALRAMHTAIYELNASRRLVENRLVVHELCKSVAGFGELTSGAAARLFVSLAEVVKFTQDGKRSHVRSLVLLSDLLLVLKAKRDGSFVLGRSLPLEQLALTRPRETATRRNLLRIQHIGGRHFVVSFDTPAGLDRFEAKLESQRKWAKERLLAVQKRRHDLARKSSPDGQRLAALMLFADGLDVVGLETGLTTLVREARCSVVNIYTSEEHEVFCYLTDDSIFWTTENPLLGKKKRARPQVLHTLLPLVEVYVADPPLQPPRPDDAPSGWTERMSPRSLQTPFRSRGLSHLETAHSPNSFTLVHTGVTKYQLYFDSSTAMYEWQVEIRALAHKVRDQGPATAPPPLELPACCGESGIDGGESGSSGGRHGAGPAGGGSGVVAATAPPALKPRKNTLPKSGS</sequence>
<dbReference type="SUPFAM" id="SSF50729">
    <property type="entry name" value="PH domain-like"/>
    <property type="match status" value="1"/>
</dbReference>
<feature type="compositionally biased region" description="Basic and acidic residues" evidence="1">
    <location>
        <begin position="97"/>
        <end position="106"/>
    </location>
</feature>
<feature type="region of interest" description="Disordered" evidence="1">
    <location>
        <begin position="786"/>
        <end position="805"/>
    </location>
</feature>
<dbReference type="PANTHER" id="PTHR46572:SF1">
    <property type="entry name" value="RHO1 GUANINE NUCLEOTIDE EXCHANGE FACTOR TUS1"/>
    <property type="match status" value="1"/>
</dbReference>
<dbReference type="PROSITE" id="PS50010">
    <property type="entry name" value="DH_2"/>
    <property type="match status" value="1"/>
</dbReference>
<proteinExistence type="predicted"/>
<protein>
    <recommendedName>
        <fullName evidence="2">DH domain-containing protein</fullName>
    </recommendedName>
</protein>
<evidence type="ECO:0000313" key="4">
    <source>
        <dbReference type="Proteomes" id="UP000054408"/>
    </source>
</evidence>
<dbReference type="GO" id="GO:0005085">
    <property type="term" value="F:guanyl-nucleotide exchange factor activity"/>
    <property type="evidence" value="ECO:0007669"/>
    <property type="project" value="InterPro"/>
</dbReference>
<feature type="region of interest" description="Disordered" evidence="1">
    <location>
        <begin position="865"/>
        <end position="930"/>
    </location>
</feature>
<keyword evidence="4" id="KW-1185">Reference proteome</keyword>